<dbReference type="AlphaFoldDB" id="A0A1I3L8Z5"/>
<evidence type="ECO:0000313" key="2">
    <source>
        <dbReference type="Proteomes" id="UP000199111"/>
    </source>
</evidence>
<accession>A0A1I3L8Z5</accession>
<evidence type="ECO:0000313" key="1">
    <source>
        <dbReference type="EMBL" id="SFI80986.1"/>
    </source>
</evidence>
<dbReference type="EMBL" id="FOQY01000005">
    <property type="protein sequence ID" value="SFI80986.1"/>
    <property type="molecule type" value="Genomic_DNA"/>
</dbReference>
<name>A0A1I3L8Z5_9ACTN</name>
<organism evidence="1 2">
    <name type="scientific">Streptosporangium canum</name>
    <dbReference type="NCBI Taxonomy" id="324952"/>
    <lineage>
        <taxon>Bacteria</taxon>
        <taxon>Bacillati</taxon>
        <taxon>Actinomycetota</taxon>
        <taxon>Actinomycetes</taxon>
        <taxon>Streptosporangiales</taxon>
        <taxon>Streptosporangiaceae</taxon>
        <taxon>Streptosporangium</taxon>
    </lineage>
</organism>
<sequence>MSVMSTLDLLIKEKLGEFRMSTEDALSLVLNRIQDVVYSDTWGGVFNCATCGEQVYGIDDGDWLECIVNNAFNHKCKSVEVLAPMGRS</sequence>
<protein>
    <submittedName>
        <fullName evidence="1">Uncharacterized protein</fullName>
    </submittedName>
</protein>
<keyword evidence="2" id="KW-1185">Reference proteome</keyword>
<proteinExistence type="predicted"/>
<gene>
    <name evidence="1" type="ORF">SAMN05216275_10548</name>
</gene>
<reference evidence="2" key="1">
    <citation type="submission" date="2016-10" db="EMBL/GenBank/DDBJ databases">
        <authorList>
            <person name="Varghese N."/>
            <person name="Submissions S."/>
        </authorList>
    </citation>
    <scope>NUCLEOTIDE SEQUENCE [LARGE SCALE GENOMIC DNA]</scope>
    <source>
        <strain evidence="2">CGMCC 4.2126</strain>
    </source>
</reference>
<dbReference type="Proteomes" id="UP000199111">
    <property type="component" value="Unassembled WGS sequence"/>
</dbReference>